<evidence type="ECO:0000313" key="3">
    <source>
        <dbReference type="Proteomes" id="UP000032361"/>
    </source>
</evidence>
<dbReference type="OrthoDB" id="785623at2"/>
<dbReference type="PATRIC" id="fig|1382798.3.peg.2058"/>
<dbReference type="Pfam" id="PF08878">
    <property type="entry name" value="HamA"/>
    <property type="match status" value="1"/>
</dbReference>
<dbReference type="AlphaFoldDB" id="A0A0D7W4M1"/>
<accession>A0A0D7W4M1</accession>
<comment type="caution">
    <text evidence="2">The sequence shown here is derived from an EMBL/GenBank/DDBJ whole genome shotgun (WGS) entry which is preliminary data.</text>
</comment>
<dbReference type="EMBL" id="JTDV01000002">
    <property type="protein sequence ID" value="KJD33984.1"/>
    <property type="molecule type" value="Genomic_DNA"/>
</dbReference>
<organism evidence="2 3">
    <name type="scientific">Neotamlana nanhaiensis</name>
    <dbReference type="NCBI Taxonomy" id="1382798"/>
    <lineage>
        <taxon>Bacteria</taxon>
        <taxon>Pseudomonadati</taxon>
        <taxon>Bacteroidota</taxon>
        <taxon>Flavobacteriia</taxon>
        <taxon>Flavobacteriales</taxon>
        <taxon>Flavobacteriaceae</taxon>
        <taxon>Neotamlana</taxon>
    </lineage>
</organism>
<evidence type="ECO:0000313" key="2">
    <source>
        <dbReference type="EMBL" id="KJD33984.1"/>
    </source>
</evidence>
<gene>
    <name evidence="2" type="ORF">PK35_04405</name>
</gene>
<evidence type="ECO:0000259" key="1">
    <source>
        <dbReference type="Pfam" id="PF08878"/>
    </source>
</evidence>
<keyword evidence="3" id="KW-1185">Reference proteome</keyword>
<dbReference type="STRING" id="1382798.PK35_04405"/>
<dbReference type="InterPro" id="IPR014976">
    <property type="entry name" value="AbpA_HamA_C"/>
</dbReference>
<name>A0A0D7W4M1_9FLAO</name>
<feature type="domain" description="Anti-bacteriophage protein A/HamA C-terminal" evidence="1">
    <location>
        <begin position="19"/>
        <end position="276"/>
    </location>
</feature>
<proteinExistence type="predicted"/>
<reference evidence="2 3" key="1">
    <citation type="journal article" date="2015" name="Antonie Van Leeuwenhoek">
        <title>Tamlana nanhaiensis sp. nov., isolated from surface seawater collected from the South China Sea.</title>
        <authorList>
            <person name="Liu X."/>
            <person name="Lai Q."/>
            <person name="Du Y."/>
            <person name="Li G."/>
            <person name="Sun F."/>
            <person name="Shao Z."/>
        </authorList>
    </citation>
    <scope>NUCLEOTIDE SEQUENCE [LARGE SCALE GENOMIC DNA]</scope>
    <source>
        <strain evidence="2 3">FHC16</strain>
    </source>
</reference>
<protein>
    <recommendedName>
        <fullName evidence="1">Anti-bacteriophage protein A/HamA C-terminal domain-containing protein</fullName>
    </recommendedName>
</protein>
<sequence>MNIESLKTYTENQIFKFEYSSTGKFIKNSFHLDYLKNKYRETDLISLIRDTVPYFALTEEEFEQLESIDQTRIAWSRISKARKDKKGDYGELLLFLILLIYYDAPKLVTKVRLRTSMNLQINGYDCAHFTIENDEPVLWIGESKFYQDFSSALTKSISSLNDHCNIISTTDELSILKPNIEINKNSHEDFIKLQSLFKGKSIDRIKFKVPVLLTYNSKCIKNNDDISDKFKTELREEIDNLYNTIETKDIQTDLRNVDFIFFLFPFDAVSYVKDSLENIENALRT</sequence>
<dbReference type="Proteomes" id="UP000032361">
    <property type="component" value="Unassembled WGS sequence"/>
</dbReference>
<dbReference type="RefSeq" id="WP_044625475.1">
    <property type="nucleotide sequence ID" value="NZ_JTDV01000002.1"/>
</dbReference>